<dbReference type="AlphaFoldDB" id="A0A2Y9BNL7"/>
<evidence type="ECO:0000256" key="4">
    <source>
        <dbReference type="PROSITE-ProRule" id="PRU00169"/>
    </source>
</evidence>
<organism evidence="6 7">
    <name type="scientific">Faecalicatena orotica</name>
    <dbReference type="NCBI Taxonomy" id="1544"/>
    <lineage>
        <taxon>Bacteria</taxon>
        <taxon>Bacillati</taxon>
        <taxon>Bacillota</taxon>
        <taxon>Clostridia</taxon>
        <taxon>Lachnospirales</taxon>
        <taxon>Lachnospiraceae</taxon>
        <taxon>Faecalicatena</taxon>
    </lineage>
</organism>
<evidence type="ECO:0000256" key="2">
    <source>
        <dbReference type="ARBA" id="ARBA00022553"/>
    </source>
</evidence>
<dbReference type="PROSITE" id="PS50110">
    <property type="entry name" value="RESPONSE_REGULATORY"/>
    <property type="match status" value="1"/>
</dbReference>
<dbReference type="PANTHER" id="PTHR44591">
    <property type="entry name" value="STRESS RESPONSE REGULATOR PROTEIN 1"/>
    <property type="match status" value="1"/>
</dbReference>
<dbReference type="Pfam" id="PF08664">
    <property type="entry name" value="YcbB"/>
    <property type="match status" value="1"/>
</dbReference>
<feature type="domain" description="Response regulatory" evidence="5">
    <location>
        <begin position="4"/>
        <end position="120"/>
    </location>
</feature>
<comment type="caution">
    <text evidence="6">The sequence shown here is derived from an EMBL/GenBank/DDBJ whole genome shotgun (WGS) entry which is preliminary data.</text>
</comment>
<dbReference type="OrthoDB" id="1684633at2"/>
<dbReference type="Proteomes" id="UP000245845">
    <property type="component" value="Unassembled WGS sequence"/>
</dbReference>
<feature type="modified residue" description="4-aspartylphosphate" evidence="4">
    <location>
        <position position="55"/>
    </location>
</feature>
<reference evidence="6 7" key="1">
    <citation type="submission" date="2018-05" db="EMBL/GenBank/DDBJ databases">
        <title>The Hungate 1000. A catalogue of reference genomes from the rumen microbiome.</title>
        <authorList>
            <person name="Kelly W."/>
        </authorList>
    </citation>
    <scope>NUCLEOTIDE SEQUENCE [LARGE SCALE GENOMIC DNA]</scope>
    <source>
        <strain evidence="6 7">NLAE-zl-C242</strain>
    </source>
</reference>
<dbReference type="InterPro" id="IPR001789">
    <property type="entry name" value="Sig_transdc_resp-reg_receiver"/>
</dbReference>
<dbReference type="InterPro" id="IPR050595">
    <property type="entry name" value="Bact_response_regulator"/>
</dbReference>
<sequence length="288" mass="32549">MKPSIFIVDDDKNIQKMLELFIRREDLGRITGIQDSGEDAAEEILFAQPDIVLLDLLLPGKDGIHVLEEIIQGGFKGKVIMISQVDDPVMMEKAYERGIMFYINKPLNAIEVISVISNVAKLVNLQKSMDTIQGALMGIQSAPSVSRNVLNERYQKICSDIGIWGMKGIDELKKIIFTILEYQKVEKSYQMKEIYEKVAGELYGTDQLASNKKALEQRIRRIMLKALDNIAQMGAEDYYDPVFADYANLLFDFGQVRAGMRHLKDSSSEPGRISSKKFIEGILLRMTA</sequence>
<dbReference type="InterPro" id="IPR011006">
    <property type="entry name" value="CheY-like_superfamily"/>
</dbReference>
<dbReference type="SUPFAM" id="SSF52172">
    <property type="entry name" value="CheY-like"/>
    <property type="match status" value="1"/>
</dbReference>
<dbReference type="RefSeq" id="WP_109732922.1">
    <property type="nucleotide sequence ID" value="NZ_BAAACK010000015.1"/>
</dbReference>
<protein>
    <recommendedName>
        <fullName evidence="1">Stage 0 sporulation protein A homolog</fullName>
    </recommendedName>
</protein>
<evidence type="ECO:0000313" key="7">
    <source>
        <dbReference type="Proteomes" id="UP000245845"/>
    </source>
</evidence>
<proteinExistence type="predicted"/>
<gene>
    <name evidence="6" type="ORF">A8806_11418</name>
</gene>
<dbReference type="Pfam" id="PF00072">
    <property type="entry name" value="Response_reg"/>
    <property type="match status" value="1"/>
</dbReference>
<accession>A0A2Y9BNL7</accession>
<dbReference type="InterPro" id="IPR013972">
    <property type="entry name" value="YcbB"/>
</dbReference>
<dbReference type="CDD" id="cd17565">
    <property type="entry name" value="REC_GlnL-like"/>
    <property type="match status" value="1"/>
</dbReference>
<dbReference type="PANTHER" id="PTHR44591:SF3">
    <property type="entry name" value="RESPONSE REGULATORY DOMAIN-CONTAINING PROTEIN"/>
    <property type="match status" value="1"/>
</dbReference>
<evidence type="ECO:0000313" key="6">
    <source>
        <dbReference type="EMBL" id="PWJ23394.1"/>
    </source>
</evidence>
<dbReference type="EMBL" id="QGDL01000014">
    <property type="protein sequence ID" value="PWJ23394.1"/>
    <property type="molecule type" value="Genomic_DNA"/>
</dbReference>
<dbReference type="Gene3D" id="3.40.50.2300">
    <property type="match status" value="1"/>
</dbReference>
<comment type="function">
    <text evidence="3">May play the central regulatory role in sporulation. It may be an element of the effector pathway responsible for the activation of sporulation genes in response to nutritional stress. Spo0A may act in concert with spo0H (a sigma factor) to control the expression of some genes that are critical to the sporulation process.</text>
</comment>
<name>A0A2Y9BNL7_9FIRM</name>
<dbReference type="SMART" id="SM00448">
    <property type="entry name" value="REC"/>
    <property type="match status" value="1"/>
</dbReference>
<keyword evidence="2 4" id="KW-0597">Phosphoprotein</keyword>
<evidence type="ECO:0000256" key="3">
    <source>
        <dbReference type="ARBA" id="ARBA00024867"/>
    </source>
</evidence>
<keyword evidence="7" id="KW-1185">Reference proteome</keyword>
<dbReference type="GO" id="GO:0000160">
    <property type="term" value="P:phosphorelay signal transduction system"/>
    <property type="evidence" value="ECO:0007669"/>
    <property type="project" value="InterPro"/>
</dbReference>
<evidence type="ECO:0000259" key="5">
    <source>
        <dbReference type="PROSITE" id="PS50110"/>
    </source>
</evidence>
<evidence type="ECO:0000256" key="1">
    <source>
        <dbReference type="ARBA" id="ARBA00018672"/>
    </source>
</evidence>